<dbReference type="FunFam" id="3.40.50.880:FF:000001">
    <property type="entry name" value="GMP synthase [glutamine-hydrolyzing]"/>
    <property type="match status" value="1"/>
</dbReference>
<dbReference type="NCBIfam" id="NF000848">
    <property type="entry name" value="PRK00074.1"/>
    <property type="match status" value="1"/>
</dbReference>
<dbReference type="NCBIfam" id="TIGR00884">
    <property type="entry name" value="guaA_Cterm"/>
    <property type="match status" value="1"/>
</dbReference>
<dbReference type="CDD" id="cd01742">
    <property type="entry name" value="GATase1_GMP_Synthase"/>
    <property type="match status" value="1"/>
</dbReference>
<dbReference type="AlphaFoldDB" id="A0AAW9R5A6"/>
<comment type="pathway">
    <text evidence="2 11">Purine metabolism; GMP biosynthesis; GMP from XMP (L-Gln route): step 1/1.</text>
</comment>
<dbReference type="PROSITE" id="PS51553">
    <property type="entry name" value="GMPS_ATP_PPASE"/>
    <property type="match status" value="1"/>
</dbReference>
<proteinExistence type="inferred from homology"/>
<accession>A0AAW9R5A6</accession>
<dbReference type="PANTHER" id="PTHR11922">
    <property type="entry name" value="GMP SYNTHASE-RELATED"/>
    <property type="match status" value="1"/>
</dbReference>
<keyword evidence="10 11" id="KW-0315">Glutamine amidotransferase</keyword>
<dbReference type="PANTHER" id="PTHR11922:SF2">
    <property type="entry name" value="GMP SYNTHASE [GLUTAMINE-HYDROLYZING]"/>
    <property type="match status" value="1"/>
</dbReference>
<comment type="subunit">
    <text evidence="11">Homodimer.</text>
</comment>
<dbReference type="Gene3D" id="3.40.50.620">
    <property type="entry name" value="HUPs"/>
    <property type="match status" value="1"/>
</dbReference>
<organism evidence="14 15">
    <name type="scientific">Elongatibacter sediminis</name>
    <dbReference type="NCBI Taxonomy" id="3119006"/>
    <lineage>
        <taxon>Bacteria</taxon>
        <taxon>Pseudomonadati</taxon>
        <taxon>Pseudomonadota</taxon>
        <taxon>Gammaproteobacteria</taxon>
        <taxon>Chromatiales</taxon>
        <taxon>Wenzhouxiangellaceae</taxon>
        <taxon>Elongatibacter</taxon>
    </lineage>
</organism>
<name>A0AAW9R5A6_9GAMM</name>
<evidence type="ECO:0000256" key="10">
    <source>
        <dbReference type="ARBA" id="ARBA00022962"/>
    </source>
</evidence>
<feature type="binding site" evidence="12">
    <location>
        <begin position="236"/>
        <end position="242"/>
    </location>
    <ligand>
        <name>ATP</name>
        <dbReference type="ChEBI" id="CHEBI:30616"/>
    </ligand>
</feature>
<dbReference type="EMBL" id="JAZHOG010000002">
    <property type="protein sequence ID" value="MEJ8566609.1"/>
    <property type="molecule type" value="Genomic_DNA"/>
</dbReference>
<dbReference type="InterPro" id="IPR022310">
    <property type="entry name" value="NAD/GMP_synthase"/>
</dbReference>
<dbReference type="CDD" id="cd01997">
    <property type="entry name" value="GMP_synthase_C"/>
    <property type="match status" value="1"/>
</dbReference>
<gene>
    <name evidence="11 14" type="primary">guaA</name>
    <name evidence="14" type="ORF">V3330_03125</name>
</gene>
<dbReference type="GO" id="GO:0003921">
    <property type="term" value="F:GMP synthase activity"/>
    <property type="evidence" value="ECO:0007669"/>
    <property type="project" value="InterPro"/>
</dbReference>
<dbReference type="Gene3D" id="3.40.50.880">
    <property type="match status" value="1"/>
</dbReference>
<comment type="caution">
    <text evidence="14">The sequence shown here is derived from an EMBL/GenBank/DDBJ whole genome shotgun (WGS) entry which is preliminary data.</text>
</comment>
<dbReference type="FunFam" id="3.40.50.620:FF:000001">
    <property type="entry name" value="GMP synthase [glutamine-hydrolyzing]"/>
    <property type="match status" value="1"/>
</dbReference>
<evidence type="ECO:0000256" key="7">
    <source>
        <dbReference type="ARBA" id="ARBA00022749"/>
    </source>
</evidence>
<dbReference type="Pfam" id="PF02540">
    <property type="entry name" value="NAD_synthase"/>
    <property type="match status" value="1"/>
</dbReference>
<keyword evidence="7 11" id="KW-0332">GMP biosynthesis</keyword>
<evidence type="ECO:0000256" key="4">
    <source>
        <dbReference type="ARBA" id="ARBA00021562"/>
    </source>
</evidence>
<evidence type="ECO:0000256" key="11">
    <source>
        <dbReference type="HAMAP-Rule" id="MF_00344"/>
    </source>
</evidence>
<evidence type="ECO:0000256" key="2">
    <source>
        <dbReference type="ARBA" id="ARBA00005153"/>
    </source>
</evidence>
<evidence type="ECO:0000313" key="14">
    <source>
        <dbReference type="EMBL" id="MEJ8566609.1"/>
    </source>
</evidence>
<keyword evidence="8 11" id="KW-0658">Purine biosynthesis</keyword>
<dbReference type="SUPFAM" id="SSF54810">
    <property type="entry name" value="GMP synthetase C-terminal dimerisation domain"/>
    <property type="match status" value="1"/>
</dbReference>
<sequence length="526" mass="58257">MSQQDIHQHRILILDFGSQYTQLIARRIREAGVYSEIWPWDADPRAIEKFAAKGLVLSGGPESVHADDGPRAPGIVFELGVPVLGICYGLHTMTAQLGGVVEASDFKEFGYARVDLCEPSRLLQGIEDHVDATGRPQLDVWMSHGDKVAELPPGFTLAASTASAPVAAVADESRNFYGVQFHPEVTHTAQGQRILERFVLEICGCEAYWTAANIIDDAIERVRAQVGQDEVILGLSGGVDSSVVAALLHRALGDRLTCIFVDTGMLRFREADQVMATFDRHMGLNVVKVEGKERFLDALAGEADPEAKRKIIGRCFIEVFEEQALRFSDARWLAQGTIYPDVIESAGGATGKAHVIKSHHNVGGLPETMKLELVEPLRELFKDEVRRIGVELGLPREMVYRHPFPGPGLGVRVLGEVRAEYLEILARADHIFIEELQNDGLYDEVSQAFAVFLPVKSVGVTGDQRRYEYVIALRAVETVDFMTARWARLPYEFLEKVSLRIANEINGVSRIVYDVSGKPPATIEWE</sequence>
<comment type="function">
    <text evidence="1 11">Catalyzes the synthesis of GMP from XMP.</text>
</comment>
<dbReference type="PRINTS" id="PR00096">
    <property type="entry name" value="GATASE"/>
</dbReference>
<dbReference type="Pfam" id="PF00117">
    <property type="entry name" value="GATase"/>
    <property type="match status" value="1"/>
</dbReference>
<evidence type="ECO:0000313" key="15">
    <source>
        <dbReference type="Proteomes" id="UP001359886"/>
    </source>
</evidence>
<comment type="catalytic activity">
    <reaction evidence="11">
        <text>XMP + L-glutamine + ATP + H2O = GMP + L-glutamate + AMP + diphosphate + 2 H(+)</text>
        <dbReference type="Rhea" id="RHEA:11680"/>
        <dbReference type="ChEBI" id="CHEBI:15377"/>
        <dbReference type="ChEBI" id="CHEBI:15378"/>
        <dbReference type="ChEBI" id="CHEBI:29985"/>
        <dbReference type="ChEBI" id="CHEBI:30616"/>
        <dbReference type="ChEBI" id="CHEBI:33019"/>
        <dbReference type="ChEBI" id="CHEBI:57464"/>
        <dbReference type="ChEBI" id="CHEBI:58115"/>
        <dbReference type="ChEBI" id="CHEBI:58359"/>
        <dbReference type="ChEBI" id="CHEBI:456215"/>
        <dbReference type="EC" id="6.3.5.2"/>
    </reaction>
</comment>
<dbReference type="GO" id="GO:0005829">
    <property type="term" value="C:cytosol"/>
    <property type="evidence" value="ECO:0007669"/>
    <property type="project" value="TreeGrafter"/>
</dbReference>
<dbReference type="HAMAP" id="MF_00344">
    <property type="entry name" value="GMP_synthase"/>
    <property type="match status" value="1"/>
</dbReference>
<protein>
    <recommendedName>
        <fullName evidence="4 11">GMP synthase [glutamine-hydrolyzing]</fullName>
        <ecNumber evidence="3 11">6.3.5.2</ecNumber>
    </recommendedName>
    <alternativeName>
        <fullName evidence="11">GMP synthetase</fullName>
    </alternativeName>
    <alternativeName>
        <fullName evidence="11">Glutamine amidotransferase</fullName>
    </alternativeName>
</protein>
<dbReference type="InterPro" id="IPR001674">
    <property type="entry name" value="GMP_synth_C"/>
</dbReference>
<dbReference type="PROSITE" id="PS51273">
    <property type="entry name" value="GATASE_TYPE_1"/>
    <property type="match status" value="1"/>
</dbReference>
<evidence type="ECO:0000256" key="6">
    <source>
        <dbReference type="ARBA" id="ARBA00022741"/>
    </source>
</evidence>
<feature type="active site" evidence="11">
    <location>
        <position position="184"/>
    </location>
</feature>
<dbReference type="EC" id="6.3.5.2" evidence="3 11"/>
<evidence type="ECO:0000259" key="13">
    <source>
        <dbReference type="PROSITE" id="PS51553"/>
    </source>
</evidence>
<dbReference type="SUPFAM" id="SSF52317">
    <property type="entry name" value="Class I glutamine amidotransferase-like"/>
    <property type="match status" value="1"/>
</dbReference>
<dbReference type="InterPro" id="IPR014729">
    <property type="entry name" value="Rossmann-like_a/b/a_fold"/>
</dbReference>
<feature type="active site" description="Nucleophile" evidence="11">
    <location>
        <position position="87"/>
    </location>
</feature>
<dbReference type="InterPro" id="IPR025777">
    <property type="entry name" value="GMPS_ATP_PPase_dom"/>
</dbReference>
<feature type="active site" evidence="11">
    <location>
        <position position="182"/>
    </location>
</feature>
<dbReference type="Pfam" id="PF00958">
    <property type="entry name" value="GMP_synt_C"/>
    <property type="match status" value="1"/>
</dbReference>
<dbReference type="GO" id="GO:0005524">
    <property type="term" value="F:ATP binding"/>
    <property type="evidence" value="ECO:0007669"/>
    <property type="project" value="UniProtKB-UniRule"/>
</dbReference>
<dbReference type="SUPFAM" id="SSF52402">
    <property type="entry name" value="Adenine nucleotide alpha hydrolases-like"/>
    <property type="match status" value="1"/>
</dbReference>
<keyword evidence="5 11" id="KW-0436">Ligase</keyword>
<keyword evidence="6 11" id="KW-0547">Nucleotide-binding</keyword>
<dbReference type="NCBIfam" id="TIGR00888">
    <property type="entry name" value="guaA_Nterm"/>
    <property type="match status" value="1"/>
</dbReference>
<feature type="domain" description="GMPS ATP-PPase" evidence="13">
    <location>
        <begin position="209"/>
        <end position="401"/>
    </location>
</feature>
<evidence type="ECO:0000256" key="1">
    <source>
        <dbReference type="ARBA" id="ARBA00002332"/>
    </source>
</evidence>
<evidence type="ECO:0000256" key="3">
    <source>
        <dbReference type="ARBA" id="ARBA00012746"/>
    </source>
</evidence>
<dbReference type="InterPro" id="IPR022955">
    <property type="entry name" value="GMP_synthase"/>
</dbReference>
<dbReference type="Gene3D" id="3.30.300.10">
    <property type="match status" value="1"/>
</dbReference>
<reference evidence="14 15" key="1">
    <citation type="submission" date="2024-02" db="EMBL/GenBank/DDBJ databases">
        <title>A novel Wenzhouxiangellaceae bacterium, isolated from coastal sediments.</title>
        <authorList>
            <person name="Du Z.-J."/>
            <person name="Ye Y.-Q."/>
            <person name="Zhang X.-Y."/>
        </authorList>
    </citation>
    <scope>NUCLEOTIDE SEQUENCE [LARGE SCALE GENOMIC DNA]</scope>
    <source>
        <strain evidence="14 15">CH-27</strain>
    </source>
</reference>
<dbReference type="PRINTS" id="PR00097">
    <property type="entry name" value="ANTSNTHASEII"/>
</dbReference>
<evidence type="ECO:0000256" key="5">
    <source>
        <dbReference type="ARBA" id="ARBA00022598"/>
    </source>
</evidence>
<dbReference type="InterPro" id="IPR017926">
    <property type="entry name" value="GATASE"/>
</dbReference>
<dbReference type="InterPro" id="IPR004739">
    <property type="entry name" value="GMP_synth_GATase"/>
</dbReference>
<keyword evidence="15" id="KW-1185">Reference proteome</keyword>
<keyword evidence="9 11" id="KW-0067">ATP-binding</keyword>
<dbReference type="RefSeq" id="WP_354693933.1">
    <property type="nucleotide sequence ID" value="NZ_JAZHOG010000002.1"/>
</dbReference>
<dbReference type="InterPro" id="IPR029062">
    <property type="entry name" value="Class_I_gatase-like"/>
</dbReference>
<evidence type="ECO:0000256" key="9">
    <source>
        <dbReference type="ARBA" id="ARBA00022840"/>
    </source>
</evidence>
<evidence type="ECO:0000256" key="12">
    <source>
        <dbReference type="PROSITE-ProRule" id="PRU00886"/>
    </source>
</evidence>
<dbReference type="Proteomes" id="UP001359886">
    <property type="component" value="Unassembled WGS sequence"/>
</dbReference>
<evidence type="ECO:0000256" key="8">
    <source>
        <dbReference type="ARBA" id="ARBA00022755"/>
    </source>
</evidence>
<dbReference type="FunFam" id="3.30.300.10:FF:000002">
    <property type="entry name" value="GMP synthase [glutamine-hydrolyzing]"/>
    <property type="match status" value="1"/>
</dbReference>